<accession>I0KXE4</accession>
<proteinExistence type="predicted"/>
<evidence type="ECO:0000313" key="1">
    <source>
        <dbReference type="EMBL" id="CCH16241.1"/>
    </source>
</evidence>
<reference evidence="2" key="1">
    <citation type="journal article" date="2012" name="J. Bacteriol.">
        <title>Genome Sequence of Micromonospora lupini Lupac 08, Isolated from Root Nodules of Lupinus angustifolius.</title>
        <authorList>
            <person name="Alonso-Vega P."/>
            <person name="Normand P."/>
            <person name="Bacigalupe R."/>
            <person name="Pujic P."/>
            <person name="Lajus A."/>
            <person name="Vallenet D."/>
            <person name="Carro L."/>
            <person name="Coll P."/>
            <person name="Trujillo M.E."/>
        </authorList>
    </citation>
    <scope>NUCLEOTIDE SEQUENCE [LARGE SCALE GENOMIC DNA]</scope>
    <source>
        <strain evidence="2">Lupac 08</strain>
    </source>
</reference>
<dbReference type="eggNOG" id="COG1061">
    <property type="taxonomic scope" value="Bacteria"/>
</dbReference>
<name>I0KXE4_9ACTN</name>
<dbReference type="STRING" id="1150864.MILUP08_41155"/>
<dbReference type="RefSeq" id="WP_007455961.1">
    <property type="nucleotide sequence ID" value="NZ_HF570108.1"/>
</dbReference>
<dbReference type="AlphaFoldDB" id="I0KXE4"/>
<organism evidence="1 2">
    <name type="scientific">Micromonospora lupini str. Lupac 08</name>
    <dbReference type="NCBI Taxonomy" id="1150864"/>
    <lineage>
        <taxon>Bacteria</taxon>
        <taxon>Bacillati</taxon>
        <taxon>Actinomycetota</taxon>
        <taxon>Actinomycetes</taxon>
        <taxon>Micromonosporales</taxon>
        <taxon>Micromonosporaceae</taxon>
        <taxon>Micromonospora</taxon>
    </lineage>
</organism>
<evidence type="ECO:0000313" key="2">
    <source>
        <dbReference type="Proteomes" id="UP000003448"/>
    </source>
</evidence>
<protein>
    <submittedName>
        <fullName evidence="1">Uncharacterized protein</fullName>
    </submittedName>
</protein>
<sequence length="63" mass="7218">MRRARTSLTQTRIADRDLSAPPYLYAGTMTYESHTGDRPMRILWRLRPALPADVWATTRTIAA</sequence>
<dbReference type="OrthoDB" id="9776021at2"/>
<dbReference type="Proteomes" id="UP000003448">
    <property type="component" value="Unassembled WGS sequence"/>
</dbReference>
<comment type="caution">
    <text evidence="1">The sequence shown here is derived from an EMBL/GenBank/DDBJ whole genome shotgun (WGS) entry which is preliminary data.</text>
</comment>
<keyword evidence="2" id="KW-1185">Reference proteome</keyword>
<gene>
    <name evidence="1" type="ORF">MILUP08_41155</name>
</gene>
<dbReference type="EMBL" id="CAIE01000013">
    <property type="protein sequence ID" value="CCH16241.1"/>
    <property type="molecule type" value="Genomic_DNA"/>
</dbReference>